<evidence type="ECO:0000259" key="6">
    <source>
        <dbReference type="PROSITE" id="PS50893"/>
    </source>
</evidence>
<feature type="compositionally biased region" description="Basic and acidic residues" evidence="5">
    <location>
        <begin position="59"/>
        <end position="79"/>
    </location>
</feature>
<keyword evidence="4 7" id="KW-0067">ATP-binding</keyword>
<feature type="compositionally biased region" description="Polar residues" evidence="5">
    <location>
        <begin position="98"/>
        <end position="122"/>
    </location>
</feature>
<dbReference type="GeneID" id="96866577"/>
<dbReference type="AlphaFoldDB" id="A0A6P1LCA8"/>
<evidence type="ECO:0000256" key="1">
    <source>
        <dbReference type="ARBA" id="ARBA00005417"/>
    </source>
</evidence>
<dbReference type="InterPro" id="IPR003593">
    <property type="entry name" value="AAA+_ATPase"/>
</dbReference>
<keyword evidence="3" id="KW-0547">Nucleotide-binding</keyword>
<dbReference type="InterPro" id="IPR027417">
    <property type="entry name" value="P-loop_NTPase"/>
</dbReference>
<dbReference type="CDD" id="cd03255">
    <property type="entry name" value="ABC_MJ0796_LolCDE_FtsE"/>
    <property type="match status" value="1"/>
</dbReference>
<reference evidence="8" key="1">
    <citation type="submission" date="2018-11" db="EMBL/GenBank/DDBJ databases">
        <title>The first complete genome sequence of Mycoplasma iowae strain 695.</title>
        <authorList>
            <person name="Ghanem M."/>
            <person name="El-Gazzar M."/>
        </authorList>
    </citation>
    <scope>NUCLEOTIDE SEQUENCE [LARGE SCALE GENOMIC DNA]</scope>
    <source>
        <strain evidence="8">695</strain>
    </source>
</reference>
<dbReference type="InterPro" id="IPR017911">
    <property type="entry name" value="MacB-like_ATP-bd"/>
</dbReference>
<feature type="compositionally biased region" description="Basic residues" evidence="5">
    <location>
        <begin position="131"/>
        <end position="140"/>
    </location>
</feature>
<keyword evidence="2" id="KW-0813">Transport</keyword>
<evidence type="ECO:0000256" key="3">
    <source>
        <dbReference type="ARBA" id="ARBA00022741"/>
    </source>
</evidence>
<dbReference type="RefSeq" id="WP_129692550.1">
    <property type="nucleotide sequence ID" value="NZ_CP033512.2"/>
</dbReference>
<dbReference type="GO" id="GO:0005524">
    <property type="term" value="F:ATP binding"/>
    <property type="evidence" value="ECO:0007669"/>
    <property type="project" value="UniProtKB-KW"/>
</dbReference>
<accession>A0A6P1LCA8</accession>
<dbReference type="Pfam" id="PF00005">
    <property type="entry name" value="ABC_tran"/>
    <property type="match status" value="1"/>
</dbReference>
<evidence type="ECO:0000256" key="2">
    <source>
        <dbReference type="ARBA" id="ARBA00022448"/>
    </source>
</evidence>
<dbReference type="SUPFAM" id="SSF52540">
    <property type="entry name" value="P-loop containing nucleoside triphosphate hydrolases"/>
    <property type="match status" value="1"/>
</dbReference>
<gene>
    <name evidence="7" type="ORF">EER00_00065</name>
</gene>
<feature type="region of interest" description="Disordered" evidence="5">
    <location>
        <begin position="19"/>
        <end position="155"/>
    </location>
</feature>
<name>A0A6P1LCA8_MALIO</name>
<proteinExistence type="inferred from homology"/>
<dbReference type="PROSITE" id="PS50893">
    <property type="entry name" value="ABC_TRANSPORTER_2"/>
    <property type="match status" value="1"/>
</dbReference>
<dbReference type="InterPro" id="IPR017871">
    <property type="entry name" value="ABC_transporter-like_CS"/>
</dbReference>
<evidence type="ECO:0000256" key="5">
    <source>
        <dbReference type="SAM" id="MobiDB-lite"/>
    </source>
</evidence>
<organism evidence="7 8">
    <name type="scientific">Malacoplasma iowae 695</name>
    <dbReference type="NCBI Taxonomy" id="1048830"/>
    <lineage>
        <taxon>Bacteria</taxon>
        <taxon>Bacillati</taxon>
        <taxon>Mycoplasmatota</taxon>
        <taxon>Mycoplasmoidales</taxon>
        <taxon>Mycoplasmoidaceae</taxon>
        <taxon>Malacoplasma</taxon>
    </lineage>
</organism>
<feature type="domain" description="ABC transporter" evidence="6">
    <location>
        <begin position="187"/>
        <end position="419"/>
    </location>
</feature>
<dbReference type="GO" id="GO:0016887">
    <property type="term" value="F:ATP hydrolysis activity"/>
    <property type="evidence" value="ECO:0007669"/>
    <property type="project" value="InterPro"/>
</dbReference>
<dbReference type="Gene3D" id="3.40.50.300">
    <property type="entry name" value="P-loop containing nucleotide triphosphate hydrolases"/>
    <property type="match status" value="1"/>
</dbReference>
<dbReference type="PROSITE" id="PS00211">
    <property type="entry name" value="ABC_TRANSPORTER_1"/>
    <property type="match status" value="1"/>
</dbReference>
<dbReference type="PANTHER" id="PTHR42798">
    <property type="entry name" value="LIPOPROTEIN-RELEASING SYSTEM ATP-BINDING PROTEIN LOLD"/>
    <property type="match status" value="1"/>
</dbReference>
<feature type="compositionally biased region" description="Basic and acidic residues" evidence="5">
    <location>
        <begin position="22"/>
        <end position="33"/>
    </location>
</feature>
<comment type="similarity">
    <text evidence="1">Belongs to the ABC transporter superfamily.</text>
</comment>
<sequence>MDKKNKSNKMTTKKMNNFLENYTDKDLAFDPNKKTTAKKVVVKKEKQNIKFGSKKNKKEKLDLKNKSKPSVNKEHKVSTEKSNVNNTSKTNENNNNNQVAKSVSTNKSESVVKKANNQIKPTQKNKDLKQKPKKEKKAKKTKEEKIEEKKRKKELRSQIKKIKYLNKPHKNEKNIKPKNYDKNSDIIVLENVNKLMTNGYSCEHILKDVSLKIKKGEFVVIYGPSGSGKTTLLTLISALDRPSNGVCYMFNKNTISLNESQLTKLRSEHVGYIFQQYGLLTELSVYDNIKLATSLQPDKKKLLDIDELLKSVDLFPHKYKKASNLSGGQAQRVAICRALVRNPDILYGDEPTGAIHIDATKQIMNIFCNINQKFKTTVVIVTHNEKILELGDHIIKVDSGKIIEDYINKNKKTVAEISWE</sequence>
<evidence type="ECO:0000256" key="4">
    <source>
        <dbReference type="ARBA" id="ARBA00022840"/>
    </source>
</evidence>
<evidence type="ECO:0000313" key="7">
    <source>
        <dbReference type="EMBL" id="QHG89304.1"/>
    </source>
</evidence>
<dbReference type="SMART" id="SM00382">
    <property type="entry name" value="AAA"/>
    <property type="match status" value="1"/>
</dbReference>
<protein>
    <submittedName>
        <fullName evidence="7">ABC transporter ATP-binding protein</fullName>
    </submittedName>
</protein>
<dbReference type="KEGG" id="miw:EER00_00065"/>
<feature type="compositionally biased region" description="Low complexity" evidence="5">
    <location>
        <begin position="80"/>
        <end position="97"/>
    </location>
</feature>
<dbReference type="InterPro" id="IPR003439">
    <property type="entry name" value="ABC_transporter-like_ATP-bd"/>
</dbReference>
<evidence type="ECO:0000313" key="8">
    <source>
        <dbReference type="Proteomes" id="UP000464283"/>
    </source>
</evidence>
<dbReference type="EMBL" id="CP033512">
    <property type="protein sequence ID" value="QHG89304.1"/>
    <property type="molecule type" value="Genomic_DNA"/>
</dbReference>
<dbReference type="PANTHER" id="PTHR42798:SF2">
    <property type="entry name" value="ABC TRANSPORTER ATP-BINDING PROTEIN MG467-RELATED"/>
    <property type="match status" value="1"/>
</dbReference>
<dbReference type="Proteomes" id="UP000464283">
    <property type="component" value="Chromosome"/>
</dbReference>